<proteinExistence type="predicted"/>
<reference evidence="2 3" key="1">
    <citation type="submission" date="2018-05" db="EMBL/GenBank/DDBJ databases">
        <title>Genomic Encyclopedia of Type Strains, Phase IV (KMG-IV): sequencing the most valuable type-strain genomes for metagenomic binning, comparative biology and taxonomic classification.</title>
        <authorList>
            <person name="Goeker M."/>
        </authorList>
    </citation>
    <scope>NUCLEOTIDE SEQUENCE [LARGE SCALE GENOMIC DNA]</scope>
    <source>
        <strain evidence="2 3">DSM 3183</strain>
    </source>
</reference>
<name>A0A2V3V2I2_9SPHN</name>
<dbReference type="AlphaFoldDB" id="A0A2V3V2I2"/>
<sequence length="148" mass="15406">MSVPNESDFALIKVGNGASPEVFAAICGIENVSINRVANTTDRNRRDCAKPGAPGVRRSKTTSKQMDITGTGGVDKADIDAFDDALGVVKNYKVELYKYDGTDTGALMGTFAGAFNLTSANMSLDANGDSSGEITLASDGAWTWTAAA</sequence>
<evidence type="ECO:0000313" key="2">
    <source>
        <dbReference type="EMBL" id="PXW75982.1"/>
    </source>
</evidence>
<dbReference type="Pfam" id="PF06199">
    <property type="entry name" value="Phage_tail_2"/>
    <property type="match status" value="1"/>
</dbReference>
<protein>
    <submittedName>
        <fullName evidence="2">Phage tail tube protein</fullName>
    </submittedName>
</protein>
<dbReference type="Proteomes" id="UP000248014">
    <property type="component" value="Unassembled WGS sequence"/>
</dbReference>
<feature type="region of interest" description="Disordered" evidence="1">
    <location>
        <begin position="43"/>
        <end position="70"/>
    </location>
</feature>
<dbReference type="RefSeq" id="WP_110298662.1">
    <property type="nucleotide sequence ID" value="NZ_QJJM01000006.1"/>
</dbReference>
<dbReference type="EMBL" id="QJJM01000006">
    <property type="protein sequence ID" value="PXW75982.1"/>
    <property type="molecule type" value="Genomic_DNA"/>
</dbReference>
<dbReference type="InterPro" id="IPR011855">
    <property type="entry name" value="Phgtail_TP901_1"/>
</dbReference>
<evidence type="ECO:0000256" key="1">
    <source>
        <dbReference type="SAM" id="MobiDB-lite"/>
    </source>
</evidence>
<evidence type="ECO:0000313" key="3">
    <source>
        <dbReference type="Proteomes" id="UP000248014"/>
    </source>
</evidence>
<comment type="caution">
    <text evidence="2">The sequence shown here is derived from an EMBL/GenBank/DDBJ whole genome shotgun (WGS) entry which is preliminary data.</text>
</comment>
<dbReference type="OrthoDB" id="7375409at2"/>
<accession>A0A2V3V2I2</accession>
<gene>
    <name evidence="2" type="ORF">C7451_106146</name>
</gene>
<organism evidence="2 3">
    <name type="scientific">Blastomonas natatoria</name>
    <dbReference type="NCBI Taxonomy" id="34015"/>
    <lineage>
        <taxon>Bacteria</taxon>
        <taxon>Pseudomonadati</taxon>
        <taxon>Pseudomonadota</taxon>
        <taxon>Alphaproteobacteria</taxon>
        <taxon>Sphingomonadales</taxon>
        <taxon>Sphingomonadaceae</taxon>
        <taxon>Blastomonas</taxon>
    </lineage>
</organism>
<keyword evidence="3" id="KW-1185">Reference proteome</keyword>